<accession>A0ABM2WD63</accession>
<dbReference type="InterPro" id="IPR036282">
    <property type="entry name" value="Glutathione-S-Trfase_C_sf"/>
</dbReference>
<evidence type="ECO:0000256" key="3">
    <source>
        <dbReference type="RuleBase" id="RU368105"/>
    </source>
</evidence>
<comment type="catalytic activity">
    <reaction evidence="3">
        <text>RX + glutathione = an S-substituted glutathione + a halide anion + H(+)</text>
        <dbReference type="Rhea" id="RHEA:16437"/>
        <dbReference type="ChEBI" id="CHEBI:15378"/>
        <dbReference type="ChEBI" id="CHEBI:16042"/>
        <dbReference type="ChEBI" id="CHEBI:17792"/>
        <dbReference type="ChEBI" id="CHEBI:57925"/>
        <dbReference type="ChEBI" id="CHEBI:90779"/>
        <dbReference type="EC" id="2.5.1.18"/>
    </reaction>
</comment>
<organism evidence="6 7">
    <name type="scientific">Mesocricetus auratus</name>
    <name type="common">Golden hamster</name>
    <dbReference type="NCBI Taxonomy" id="10036"/>
    <lineage>
        <taxon>Eukaryota</taxon>
        <taxon>Metazoa</taxon>
        <taxon>Chordata</taxon>
        <taxon>Craniata</taxon>
        <taxon>Vertebrata</taxon>
        <taxon>Euteleostomi</taxon>
        <taxon>Mammalia</taxon>
        <taxon>Eutheria</taxon>
        <taxon>Euarchontoglires</taxon>
        <taxon>Glires</taxon>
        <taxon>Rodentia</taxon>
        <taxon>Myomorpha</taxon>
        <taxon>Muroidea</taxon>
        <taxon>Cricetidae</taxon>
        <taxon>Cricetinae</taxon>
        <taxon>Mesocricetus</taxon>
    </lineage>
</organism>
<dbReference type="RefSeq" id="XP_040588722.1">
    <property type="nucleotide sequence ID" value="XM_040732788.1"/>
</dbReference>
<keyword evidence="3" id="KW-0496">Mitochondrion</keyword>
<evidence type="ECO:0000259" key="4">
    <source>
        <dbReference type="PROSITE" id="PS50404"/>
    </source>
</evidence>
<evidence type="ECO:0000256" key="2">
    <source>
        <dbReference type="ARBA" id="ARBA00022679"/>
    </source>
</evidence>
<dbReference type="SUPFAM" id="SSF47616">
    <property type="entry name" value="GST C-terminal domain-like"/>
    <property type="match status" value="1"/>
</dbReference>
<dbReference type="EC" id="2.5.1.18" evidence="3"/>
<sequence length="195" mass="22064">MRMLLADQGQSWKEEAVTLDAWGQGTLKASCLFGQLPKFQDGDLILYQSNAILRHLGRSFGLYGKDQQEAALVDMVNDGLEDFIRHLGQHWGHVCPQEEGKAQYLKELPGHLKPFETLLAQNKSGQSFIVGGQISFADYRLLDLLLNQERLFPGYLNDFPLLSAYVARLRARPKLKAFLDSPEHVNRPISSRLKI</sequence>
<dbReference type="SUPFAM" id="SSF52833">
    <property type="entry name" value="Thioredoxin-like"/>
    <property type="match status" value="1"/>
</dbReference>
<gene>
    <name evidence="7" type="primary">LOC101840758</name>
</gene>
<evidence type="ECO:0000313" key="7">
    <source>
        <dbReference type="RefSeq" id="XP_040588722.1"/>
    </source>
</evidence>
<dbReference type="InterPro" id="IPR003082">
    <property type="entry name" value="GST_pi"/>
</dbReference>
<feature type="domain" description="GST C-terminal" evidence="5">
    <location>
        <begin position="66"/>
        <end position="189"/>
    </location>
</feature>
<keyword evidence="3" id="KW-0963">Cytoplasm</keyword>
<dbReference type="InterPro" id="IPR010987">
    <property type="entry name" value="Glutathione-S-Trfase_C-like"/>
</dbReference>
<dbReference type="PANTHER" id="PTHR11571">
    <property type="entry name" value="GLUTATHIONE S-TRANSFERASE"/>
    <property type="match status" value="1"/>
</dbReference>
<protein>
    <recommendedName>
        <fullName evidence="3">Glutathione S-transferase</fullName>
        <ecNumber evidence="3">2.5.1.18</ecNumber>
    </recommendedName>
    <alternativeName>
        <fullName evidence="3">GST class-pi</fullName>
    </alternativeName>
</protein>
<dbReference type="InterPro" id="IPR050213">
    <property type="entry name" value="GST_superfamily"/>
</dbReference>
<comment type="subunit">
    <text evidence="3">Homodimer.</text>
</comment>
<dbReference type="PROSITE" id="PS50405">
    <property type="entry name" value="GST_CTER"/>
    <property type="match status" value="1"/>
</dbReference>
<comment type="subcellular location">
    <subcellularLocation>
        <location evidence="3">Cytoplasm</location>
    </subcellularLocation>
    <subcellularLocation>
        <location evidence="3">Mitochondrion</location>
    </subcellularLocation>
    <subcellularLocation>
        <location evidence="3">Nucleus</location>
    </subcellularLocation>
</comment>
<dbReference type="SFLD" id="SFLDS00019">
    <property type="entry name" value="Glutathione_Transferase_(cytos"/>
    <property type="match status" value="1"/>
</dbReference>
<dbReference type="Proteomes" id="UP000886700">
    <property type="component" value="Unplaced"/>
</dbReference>
<proteinExistence type="inferred from homology"/>
<reference evidence="7" key="1">
    <citation type="submission" date="2025-08" db="UniProtKB">
        <authorList>
            <consortium name="RefSeq"/>
        </authorList>
    </citation>
    <scope>IDENTIFICATION</scope>
    <source>
        <tissue evidence="7">Liver</tissue>
    </source>
</reference>
<keyword evidence="2 3" id="KW-0808">Transferase</keyword>
<feature type="domain" description="GST N-terminal" evidence="4">
    <location>
        <begin position="1"/>
        <end position="64"/>
    </location>
</feature>
<dbReference type="InterPro" id="IPR040079">
    <property type="entry name" value="Glutathione_S-Trfase"/>
</dbReference>
<dbReference type="InterPro" id="IPR004045">
    <property type="entry name" value="Glutathione_S-Trfase_N"/>
</dbReference>
<evidence type="ECO:0000259" key="5">
    <source>
        <dbReference type="PROSITE" id="PS50405"/>
    </source>
</evidence>
<evidence type="ECO:0000313" key="6">
    <source>
        <dbReference type="Proteomes" id="UP000886700"/>
    </source>
</evidence>
<keyword evidence="3" id="KW-0539">Nucleus</keyword>
<comment type="similarity">
    <text evidence="1 3">Belongs to the GST superfamily. Pi family.</text>
</comment>
<evidence type="ECO:0000256" key="1">
    <source>
        <dbReference type="ARBA" id="ARBA00007297"/>
    </source>
</evidence>
<dbReference type="PANTHER" id="PTHR11571:SF248">
    <property type="entry name" value="GLUTATHIONE S-TRANSFERASE"/>
    <property type="match status" value="1"/>
</dbReference>
<dbReference type="Gene3D" id="1.20.1050.10">
    <property type="match status" value="1"/>
</dbReference>
<dbReference type="Gene3D" id="3.40.30.10">
    <property type="entry name" value="Glutaredoxin"/>
    <property type="match status" value="1"/>
</dbReference>
<comment type="function">
    <text evidence="3">Conjugation of reduced glutathione to a wide number of exogenous and endogenous hydrophobic electrophiles.</text>
</comment>
<dbReference type="InterPro" id="IPR004046">
    <property type="entry name" value="GST_C"/>
</dbReference>
<dbReference type="InterPro" id="IPR036249">
    <property type="entry name" value="Thioredoxin-like_sf"/>
</dbReference>
<dbReference type="Pfam" id="PF02798">
    <property type="entry name" value="GST_N"/>
    <property type="match status" value="1"/>
</dbReference>
<dbReference type="PROSITE" id="PS50404">
    <property type="entry name" value="GST_NTER"/>
    <property type="match status" value="1"/>
</dbReference>
<keyword evidence="6" id="KW-1185">Reference proteome</keyword>
<dbReference type="GeneID" id="101840758"/>
<dbReference type="Pfam" id="PF14497">
    <property type="entry name" value="GST_C_3"/>
    <property type="match status" value="1"/>
</dbReference>
<dbReference type="PRINTS" id="PR01268">
    <property type="entry name" value="GSTRNSFRASEP"/>
</dbReference>
<name>A0ABM2WD63_MESAU</name>